<accession>A0A4C1WE12</accession>
<sequence length="152" mass="17331">MNTIRQKRNTSEKAQAKIWKEFCTAQERDTTWEKINWVIGKTTRRNEEVILRNENEATIFLFQSAELLAHTFYSDDIVKSNRLCPIGSNYKIEESSLAREDPLLTTVELPSVLREQNPKKAPGPDALTAAICRATIQSTEGIFENLSDPECL</sequence>
<name>A0A4C1WE12_EUMVA</name>
<evidence type="ECO:0000313" key="1">
    <source>
        <dbReference type="EMBL" id="GBP49626.1"/>
    </source>
</evidence>
<organism evidence="1 2">
    <name type="scientific">Eumeta variegata</name>
    <name type="common">Bagworm moth</name>
    <name type="synonym">Eumeta japonica</name>
    <dbReference type="NCBI Taxonomy" id="151549"/>
    <lineage>
        <taxon>Eukaryota</taxon>
        <taxon>Metazoa</taxon>
        <taxon>Ecdysozoa</taxon>
        <taxon>Arthropoda</taxon>
        <taxon>Hexapoda</taxon>
        <taxon>Insecta</taxon>
        <taxon>Pterygota</taxon>
        <taxon>Neoptera</taxon>
        <taxon>Endopterygota</taxon>
        <taxon>Lepidoptera</taxon>
        <taxon>Glossata</taxon>
        <taxon>Ditrysia</taxon>
        <taxon>Tineoidea</taxon>
        <taxon>Psychidae</taxon>
        <taxon>Oiketicinae</taxon>
        <taxon>Eumeta</taxon>
    </lineage>
</organism>
<dbReference type="EMBL" id="BGZK01000549">
    <property type="protein sequence ID" value="GBP49626.1"/>
    <property type="molecule type" value="Genomic_DNA"/>
</dbReference>
<reference evidence="1 2" key="1">
    <citation type="journal article" date="2019" name="Commun. Biol.">
        <title>The bagworm genome reveals a unique fibroin gene that provides high tensile strength.</title>
        <authorList>
            <person name="Kono N."/>
            <person name="Nakamura H."/>
            <person name="Ohtoshi R."/>
            <person name="Tomita M."/>
            <person name="Numata K."/>
            <person name="Arakawa K."/>
        </authorList>
    </citation>
    <scope>NUCLEOTIDE SEQUENCE [LARGE SCALE GENOMIC DNA]</scope>
</reference>
<dbReference type="OrthoDB" id="411871at2759"/>
<evidence type="ECO:0000313" key="2">
    <source>
        <dbReference type="Proteomes" id="UP000299102"/>
    </source>
</evidence>
<proteinExistence type="predicted"/>
<comment type="caution">
    <text evidence="1">The sequence shown here is derived from an EMBL/GenBank/DDBJ whole genome shotgun (WGS) entry which is preliminary data.</text>
</comment>
<dbReference type="AlphaFoldDB" id="A0A4C1WE12"/>
<gene>
    <name evidence="1" type="ORF">EVAR_37408_1</name>
</gene>
<dbReference type="Proteomes" id="UP000299102">
    <property type="component" value="Unassembled WGS sequence"/>
</dbReference>
<protein>
    <submittedName>
        <fullName evidence="1">Uncharacterized protein</fullName>
    </submittedName>
</protein>
<keyword evidence="2" id="KW-1185">Reference proteome</keyword>